<dbReference type="GO" id="GO:0005634">
    <property type="term" value="C:nucleus"/>
    <property type="evidence" value="ECO:0007669"/>
    <property type="project" value="UniProtKB-SubCell"/>
</dbReference>
<dbReference type="Pfam" id="PF24140">
    <property type="entry name" value="TPR_TNPO3_IPO13_3rd"/>
    <property type="match status" value="1"/>
</dbReference>
<dbReference type="AlphaFoldDB" id="A0A0A1ST46"/>
<dbReference type="HOGENOM" id="CLU_005271_0_0_1"/>
<comment type="subcellular location">
    <subcellularLocation>
        <location evidence="1">Nucleus</location>
    </subcellularLocation>
</comment>
<reference evidence="6 7" key="1">
    <citation type="journal article" date="2015" name="Genome Announc.">
        <title>Draft Genome Sequence and Gene Annotation of the Entomopathogenic Fungus Verticillium hemipterigenum.</title>
        <authorList>
            <person name="Horn F."/>
            <person name="Habel A."/>
            <person name="Scharf D.H."/>
            <person name="Dworschak J."/>
            <person name="Brakhage A.A."/>
            <person name="Guthke R."/>
            <person name="Hertweck C."/>
            <person name="Linde J."/>
        </authorList>
    </citation>
    <scope>NUCLEOTIDE SEQUENCE [LARGE SCALE GENOMIC DNA]</scope>
</reference>
<proteinExistence type="inferred from homology"/>
<evidence type="ECO:0000256" key="1">
    <source>
        <dbReference type="ARBA" id="ARBA00004123"/>
    </source>
</evidence>
<dbReference type="GO" id="GO:0006606">
    <property type="term" value="P:protein import into nucleus"/>
    <property type="evidence" value="ECO:0007669"/>
    <property type="project" value="TreeGrafter"/>
</dbReference>
<name>A0A0A1ST46_9HYPO</name>
<comment type="similarity">
    <text evidence="2">Belongs to the importin beta family.</text>
</comment>
<sequence>MDDAVGENDIEHIERLIISLYQPNAPEVIAGIQAKLSQLQTSQGAWQLAEALLNRPDEKVKFFGALTIIIKLNNESESLTDSQALELLSKLIHWYMFTVHQNGSPLVCRKLVSALSTFYLQFSRLWPHFLNHLIACFETKQSLSPLTDTGNYNIYLSTTESTSLIAAVEVTTHILEDFLRLDLGSASNAHLHENVLNNAADIAALITTSMDLESRSAPTIIAVMKCLQAYVVFIHRNSPHDHEVVRKIRPAFSKVIECLTNDTTFEAAVELLSDSLANYSSLLTTEQYGLMKDILVSPWASRFYETIIGGNFEFEGIQLAMLLVTLAETKMEGLLQTTDATNIKIFTILSQLLSAEGVPAVDDKIFVPVVEFWSAFAEMIPDFPAPEAVQSDYKQSCTSVLLDACGRVWAKTAYPSIEEYSEWDSSDRTMFNEARKDVIDLLQSVYVLVGPELIVTFVNACISALGEEDWRRLEAAAYCLGGLSDCCKDDDRCDKFLSRVFESSLFAKLRTSSRIIPVKTRQTCLALIEQYTEYFERNPALLPPVLELLFAVLDDHLVASTASKSVLRLCSSCRNHLGPQSSALLGGYQQLASSGNLDCTVKEKVLGALACIAQALTSSIARNGICNTLLDFVCTDLLSTTTVSTIQGRNSCCQALDDEQPDLHRALKALRCLVSISKGFKAPVDAPVDIDSTPNADGTDFALNQLQKKIVGIIVDIQEKFNHTSEVIELICSILRSGFTESEPGPFVLPPSDVAHYLVRHIYTTPRIGLLISTSCSFLSSLRNSPLEAELSVHLLLWVASLLKQMPDLNFDPELVQNAVEFLTRLFQQQPGLLLNLQPTESAEFLFLASLQVLDGKEPLPRAAAAEFWATFVNFRTVEEELQTTFNNTMQAVGPLLCQSLVNNMGGNASRSELDRLTEPLKKLVSRHIKSKIWLGTAMNHDSFPSKRVTEEEKATFVRKVIGLRGSRATNQLVREFWLSCRGSHFAYAS</sequence>
<evidence type="ECO:0000256" key="5">
    <source>
        <dbReference type="ARBA" id="ARBA00023242"/>
    </source>
</evidence>
<dbReference type="PANTHER" id="PTHR12363:SF33">
    <property type="entry name" value="IMPORTIN-13"/>
    <property type="match status" value="1"/>
</dbReference>
<accession>A0A0A1ST46</accession>
<dbReference type="OrthoDB" id="2016913at2759"/>
<keyword evidence="4" id="KW-0653">Protein transport</keyword>
<dbReference type="SUPFAM" id="SSF48371">
    <property type="entry name" value="ARM repeat"/>
    <property type="match status" value="1"/>
</dbReference>
<evidence type="ECO:0008006" key="8">
    <source>
        <dbReference type="Google" id="ProtNLM"/>
    </source>
</evidence>
<protein>
    <recommendedName>
        <fullName evidence="8">Importin 13</fullName>
    </recommendedName>
</protein>
<dbReference type="PANTHER" id="PTHR12363">
    <property type="entry name" value="TRANSPORTIN 3 AND IMPORTIN 13"/>
    <property type="match status" value="1"/>
</dbReference>
<organism evidence="6 7">
    <name type="scientific">[Torrubiella] hemipterigena</name>
    <dbReference type="NCBI Taxonomy" id="1531966"/>
    <lineage>
        <taxon>Eukaryota</taxon>
        <taxon>Fungi</taxon>
        <taxon>Dikarya</taxon>
        <taxon>Ascomycota</taxon>
        <taxon>Pezizomycotina</taxon>
        <taxon>Sordariomycetes</taxon>
        <taxon>Hypocreomycetidae</taxon>
        <taxon>Hypocreales</taxon>
        <taxon>Clavicipitaceae</taxon>
        <taxon>Clavicipitaceae incertae sedis</taxon>
        <taxon>'Torrubiella' clade</taxon>
    </lineage>
</organism>
<dbReference type="STRING" id="1531966.A0A0A1ST46"/>
<evidence type="ECO:0000256" key="4">
    <source>
        <dbReference type="ARBA" id="ARBA00022927"/>
    </source>
</evidence>
<evidence type="ECO:0000256" key="2">
    <source>
        <dbReference type="ARBA" id="ARBA00007991"/>
    </source>
</evidence>
<dbReference type="EMBL" id="CDHN01000001">
    <property type="protein sequence ID" value="CEJ81326.1"/>
    <property type="molecule type" value="Genomic_DNA"/>
</dbReference>
<keyword evidence="3" id="KW-0813">Transport</keyword>
<dbReference type="InterPro" id="IPR011989">
    <property type="entry name" value="ARM-like"/>
</dbReference>
<dbReference type="InterPro" id="IPR016024">
    <property type="entry name" value="ARM-type_fold"/>
</dbReference>
<dbReference type="GO" id="GO:0005737">
    <property type="term" value="C:cytoplasm"/>
    <property type="evidence" value="ECO:0007669"/>
    <property type="project" value="TreeGrafter"/>
</dbReference>
<dbReference type="Proteomes" id="UP000039046">
    <property type="component" value="Unassembled WGS sequence"/>
</dbReference>
<keyword evidence="5" id="KW-0539">Nucleus</keyword>
<evidence type="ECO:0000313" key="6">
    <source>
        <dbReference type="EMBL" id="CEJ81326.1"/>
    </source>
</evidence>
<keyword evidence="7" id="KW-1185">Reference proteome</keyword>
<dbReference type="InterPro" id="IPR057942">
    <property type="entry name" value="TPR_TNPO3_IPO13_3rd"/>
</dbReference>
<dbReference type="InterPro" id="IPR051345">
    <property type="entry name" value="Importin_beta-like_NTR"/>
</dbReference>
<dbReference type="Gene3D" id="1.25.10.10">
    <property type="entry name" value="Leucine-rich Repeat Variant"/>
    <property type="match status" value="1"/>
</dbReference>
<gene>
    <name evidence="6" type="ORF">VHEMI01460</name>
</gene>
<evidence type="ECO:0000313" key="7">
    <source>
        <dbReference type="Proteomes" id="UP000039046"/>
    </source>
</evidence>
<evidence type="ECO:0000256" key="3">
    <source>
        <dbReference type="ARBA" id="ARBA00022448"/>
    </source>
</evidence>